<dbReference type="PROSITE" id="PS51375">
    <property type="entry name" value="PPR"/>
    <property type="match status" value="3"/>
</dbReference>
<accession>A0ABD0VA26</accession>
<evidence type="ECO:0000256" key="1">
    <source>
        <dbReference type="ARBA" id="ARBA00022737"/>
    </source>
</evidence>
<dbReference type="SUPFAM" id="SSF48452">
    <property type="entry name" value="TPR-like"/>
    <property type="match status" value="1"/>
</dbReference>
<feature type="repeat" description="PPR" evidence="2">
    <location>
        <begin position="161"/>
        <end position="195"/>
    </location>
</feature>
<evidence type="ECO:0000313" key="4">
    <source>
        <dbReference type="EMBL" id="KAL0921458.1"/>
    </source>
</evidence>
<sequence>MRPIRLFSKSLLPLFHARSIISGQINDPFVAGNILESLLLADHTNHSKGRALLSFCDHRSTFMYNTLLHAYVSNKLPSLALLLFDEMLHLDTTPNNHTFPLLLKAMAQTGQLKNGASLHSMILKYGFSSDQFVRASLIHFYGSLGAIVDAYHVFKENSEPSVSSWTALLTAYVKNGNLISAREVFDEMPERNLVSWSAMISGYVQFRQPGGALVLFQEMMSMKVQPSHSILVSILVAVAELGALQEGKWVHGLLERSQIYLTSNLKTSLVHMYAKCGDLMSAKQTFETLRERNVDLWNAMIAGLGLYGRGEEALELFADMVGEGIQPDDMTFICLLSAYSHSGMVSEGRKCFEIMRKVYKIDPKVEHYSCMVDLLAKAGHFMEAVEFIQKMPMEPNDRIWGSLFGACRIYGDFGFGEAIGKHLIEMEPHEPGCYVLFANLYASTGRWKDALTVRRTMKIRGVELEPGCSLIEVDGMVHEFLVGDGGNKDIYKRKSLEEGKEEGEGGEDEEVEEEKQRRGRRRSRGKKKLTLLSKEEGGVGCAGCSANRRRREGKGGGRSDFANDSSEGGREVRRVSRTGVARPWLVLRTGVARPWLVLRTGVTEGGLQLGWGSRTGATGSAGGSVFANRRRLEVEGSVFANRRERETGRRLGDFAWSCLKGSEGFECLPSGRANQEKEKKVVSSRDRQSARQLK</sequence>
<feature type="region of interest" description="Disordered" evidence="3">
    <location>
        <begin position="669"/>
        <end position="694"/>
    </location>
</feature>
<feature type="compositionally biased region" description="Basic and acidic residues" evidence="3">
    <location>
        <begin position="674"/>
        <end position="694"/>
    </location>
</feature>
<comment type="caution">
    <text evidence="4">The sequence shown here is derived from an EMBL/GenBank/DDBJ whole genome shotgun (WGS) entry which is preliminary data.</text>
</comment>
<name>A0ABD0VA26_DENTH</name>
<feature type="compositionally biased region" description="Acidic residues" evidence="3">
    <location>
        <begin position="499"/>
        <end position="513"/>
    </location>
</feature>
<feature type="region of interest" description="Disordered" evidence="3">
    <location>
        <begin position="497"/>
        <end position="570"/>
    </location>
</feature>
<dbReference type="Pfam" id="PF01535">
    <property type="entry name" value="PPR"/>
    <property type="match status" value="3"/>
</dbReference>
<gene>
    <name evidence="4" type="ORF">M5K25_008533</name>
</gene>
<feature type="compositionally biased region" description="Basic residues" evidence="3">
    <location>
        <begin position="517"/>
        <end position="529"/>
    </location>
</feature>
<dbReference type="Proteomes" id="UP001552299">
    <property type="component" value="Unassembled WGS sequence"/>
</dbReference>
<dbReference type="FunFam" id="1.25.40.10:FF:000184">
    <property type="entry name" value="Pentatricopeptide repeat-containing protein, chloroplastic"/>
    <property type="match status" value="1"/>
</dbReference>
<dbReference type="InterPro" id="IPR046960">
    <property type="entry name" value="PPR_At4g14850-like_plant"/>
</dbReference>
<dbReference type="InterPro" id="IPR046848">
    <property type="entry name" value="E_motif"/>
</dbReference>
<evidence type="ECO:0008006" key="6">
    <source>
        <dbReference type="Google" id="ProtNLM"/>
    </source>
</evidence>
<evidence type="ECO:0000256" key="3">
    <source>
        <dbReference type="SAM" id="MobiDB-lite"/>
    </source>
</evidence>
<evidence type="ECO:0000313" key="5">
    <source>
        <dbReference type="Proteomes" id="UP001552299"/>
    </source>
</evidence>
<dbReference type="InterPro" id="IPR011990">
    <property type="entry name" value="TPR-like_helical_dom_sf"/>
</dbReference>
<feature type="repeat" description="PPR" evidence="2">
    <location>
        <begin position="293"/>
        <end position="327"/>
    </location>
</feature>
<feature type="repeat" description="PPR" evidence="2">
    <location>
        <begin position="60"/>
        <end position="94"/>
    </location>
</feature>
<dbReference type="NCBIfam" id="TIGR00756">
    <property type="entry name" value="PPR"/>
    <property type="match status" value="4"/>
</dbReference>
<keyword evidence="1" id="KW-0677">Repeat</keyword>
<dbReference type="FunFam" id="1.25.40.10:FF:000348">
    <property type="entry name" value="Pentatricopeptide repeat-containing protein chloroplastic"/>
    <property type="match status" value="1"/>
</dbReference>
<dbReference type="InterPro" id="IPR002885">
    <property type="entry name" value="PPR_rpt"/>
</dbReference>
<proteinExistence type="predicted"/>
<dbReference type="Pfam" id="PF13041">
    <property type="entry name" value="PPR_2"/>
    <property type="match status" value="2"/>
</dbReference>
<dbReference type="Gene3D" id="1.25.40.10">
    <property type="entry name" value="Tetratricopeptide repeat domain"/>
    <property type="match status" value="3"/>
</dbReference>
<organism evidence="4 5">
    <name type="scientific">Dendrobium thyrsiflorum</name>
    <name type="common">Pinecone-like raceme dendrobium</name>
    <name type="synonym">Orchid</name>
    <dbReference type="NCBI Taxonomy" id="117978"/>
    <lineage>
        <taxon>Eukaryota</taxon>
        <taxon>Viridiplantae</taxon>
        <taxon>Streptophyta</taxon>
        <taxon>Embryophyta</taxon>
        <taxon>Tracheophyta</taxon>
        <taxon>Spermatophyta</taxon>
        <taxon>Magnoliopsida</taxon>
        <taxon>Liliopsida</taxon>
        <taxon>Asparagales</taxon>
        <taxon>Orchidaceae</taxon>
        <taxon>Epidendroideae</taxon>
        <taxon>Malaxideae</taxon>
        <taxon>Dendrobiinae</taxon>
        <taxon>Dendrobium</taxon>
    </lineage>
</organism>
<dbReference type="PANTHER" id="PTHR47926">
    <property type="entry name" value="PENTATRICOPEPTIDE REPEAT-CONTAINING PROTEIN"/>
    <property type="match status" value="1"/>
</dbReference>
<dbReference type="AlphaFoldDB" id="A0ABD0VA26"/>
<evidence type="ECO:0000256" key="2">
    <source>
        <dbReference type="PROSITE-ProRule" id="PRU00708"/>
    </source>
</evidence>
<protein>
    <recommendedName>
        <fullName evidence="6">Pentatricopeptide repeat-containing protein</fullName>
    </recommendedName>
</protein>
<keyword evidence="5" id="KW-1185">Reference proteome</keyword>
<dbReference type="Pfam" id="PF20431">
    <property type="entry name" value="E_motif"/>
    <property type="match status" value="1"/>
</dbReference>
<dbReference type="EMBL" id="JANQDX010000007">
    <property type="protein sequence ID" value="KAL0921458.1"/>
    <property type="molecule type" value="Genomic_DNA"/>
</dbReference>
<reference evidence="4 5" key="1">
    <citation type="journal article" date="2024" name="Plant Biotechnol. J.">
        <title>Dendrobium thyrsiflorum genome and its molecular insights into genes involved in important horticultural traits.</title>
        <authorList>
            <person name="Chen B."/>
            <person name="Wang J.Y."/>
            <person name="Zheng P.J."/>
            <person name="Li K.L."/>
            <person name="Liang Y.M."/>
            <person name="Chen X.F."/>
            <person name="Zhang C."/>
            <person name="Zhao X."/>
            <person name="He X."/>
            <person name="Zhang G.Q."/>
            <person name="Liu Z.J."/>
            <person name="Xu Q."/>
        </authorList>
    </citation>
    <scope>NUCLEOTIDE SEQUENCE [LARGE SCALE GENOMIC DNA]</scope>
    <source>
        <strain evidence="4">GZMU011</strain>
    </source>
</reference>